<keyword evidence="1" id="KW-0645">Protease</keyword>
<keyword evidence="4" id="KW-0862">Zinc</keyword>
<name>A0A143BLA2_9BACT</name>
<dbReference type="InterPro" id="IPR006026">
    <property type="entry name" value="Peptidase_Metallo"/>
</dbReference>
<organism evidence="6 7">
    <name type="scientific">Gemmatimonas phototrophica</name>
    <dbReference type="NCBI Taxonomy" id="1379270"/>
    <lineage>
        <taxon>Bacteria</taxon>
        <taxon>Pseudomonadati</taxon>
        <taxon>Gemmatimonadota</taxon>
        <taxon>Gemmatimonadia</taxon>
        <taxon>Gemmatimonadales</taxon>
        <taxon>Gemmatimonadaceae</taxon>
        <taxon>Gemmatimonas</taxon>
    </lineage>
</organism>
<dbReference type="GO" id="GO:0004222">
    <property type="term" value="F:metalloendopeptidase activity"/>
    <property type="evidence" value="ECO:0007669"/>
    <property type="project" value="InterPro"/>
</dbReference>
<keyword evidence="2" id="KW-0479">Metal-binding</keyword>
<dbReference type="InterPro" id="IPR024079">
    <property type="entry name" value="MetalloPept_cat_dom_sf"/>
</dbReference>
<dbReference type="InterPro" id="IPR001818">
    <property type="entry name" value="Pept_M10_metallopeptidase"/>
</dbReference>
<evidence type="ECO:0000256" key="1">
    <source>
        <dbReference type="ARBA" id="ARBA00022670"/>
    </source>
</evidence>
<dbReference type="PROSITE" id="PS51257">
    <property type="entry name" value="PROKAR_LIPOPROTEIN"/>
    <property type="match status" value="1"/>
</dbReference>
<dbReference type="AlphaFoldDB" id="A0A143BLA2"/>
<feature type="domain" description="Peptidase metallopeptidase" evidence="5">
    <location>
        <begin position="109"/>
        <end position="264"/>
    </location>
</feature>
<dbReference type="PANTHER" id="PTHR10201:SF314">
    <property type="entry name" value="PEPTIDASE M10A AND M12B MATRIXIN AND ADAMALYSIN"/>
    <property type="match status" value="1"/>
</dbReference>
<dbReference type="PANTHER" id="PTHR10201">
    <property type="entry name" value="MATRIX METALLOPROTEINASE"/>
    <property type="match status" value="1"/>
</dbReference>
<dbReference type="Pfam" id="PF00413">
    <property type="entry name" value="Peptidase_M10"/>
    <property type="match status" value="1"/>
</dbReference>
<evidence type="ECO:0000256" key="3">
    <source>
        <dbReference type="ARBA" id="ARBA00022801"/>
    </source>
</evidence>
<accession>A0A143BLA2</accession>
<dbReference type="Gene3D" id="3.40.390.10">
    <property type="entry name" value="Collagenase (Catalytic Domain)"/>
    <property type="match status" value="1"/>
</dbReference>
<dbReference type="EMBL" id="CP011454">
    <property type="protein sequence ID" value="AMW05788.1"/>
    <property type="molecule type" value="Genomic_DNA"/>
</dbReference>
<dbReference type="SMART" id="SM00235">
    <property type="entry name" value="ZnMc"/>
    <property type="match status" value="1"/>
</dbReference>
<proteinExistence type="predicted"/>
<reference evidence="6 7" key="1">
    <citation type="journal article" date="2014" name="Proc. Natl. Acad. Sci. U.S.A.">
        <title>Functional type 2 photosynthetic reaction centers found in the rare bacterial phylum Gemmatimonadetes.</title>
        <authorList>
            <person name="Zeng Y."/>
            <person name="Feng F."/>
            <person name="Medova H."/>
            <person name="Dean J."/>
            <person name="Koblizek M."/>
        </authorList>
    </citation>
    <scope>NUCLEOTIDE SEQUENCE [LARGE SCALE GENOMIC DNA]</scope>
    <source>
        <strain evidence="6 7">AP64</strain>
    </source>
</reference>
<gene>
    <name evidence="6" type="ORF">GEMMAAP_15270</name>
</gene>
<protein>
    <recommendedName>
        <fullName evidence="5">Peptidase metallopeptidase domain-containing protein</fullName>
    </recommendedName>
</protein>
<dbReference type="OrthoDB" id="9783144at2"/>
<keyword evidence="7" id="KW-1185">Reference proteome</keyword>
<sequence>MKTAETLLACCVVGLACFIGGQTVGARGSSVLIESSGTIATRPARVGPLDSTAAPTAKRLSTAHGEERLVTSNAPAERPRRDVDDARRRIAMGMDGTYIHELLTARDSAIARWPDRLSRPLRVHVRESEELESWNPDFTPAVRDAFDTWVQSGIPVRFTFVRDSATADIHVRFVSSFANGISGKTVWSRDGLHWLLSSDIQLAVTHPNGGSITPPQMRAIALHEVGHLLGLDHTSDPDNIMSARIRVRELSEADRATVRLVYSVPAGSLK</sequence>
<evidence type="ECO:0000313" key="6">
    <source>
        <dbReference type="EMBL" id="AMW05788.1"/>
    </source>
</evidence>
<dbReference type="Proteomes" id="UP000076404">
    <property type="component" value="Chromosome"/>
</dbReference>
<evidence type="ECO:0000313" key="7">
    <source>
        <dbReference type="Proteomes" id="UP000076404"/>
    </source>
</evidence>
<dbReference type="KEGG" id="gph:GEMMAAP_15270"/>
<keyword evidence="3" id="KW-0378">Hydrolase</keyword>
<dbReference type="GO" id="GO:0031012">
    <property type="term" value="C:extracellular matrix"/>
    <property type="evidence" value="ECO:0007669"/>
    <property type="project" value="InterPro"/>
</dbReference>
<reference evidence="6 7" key="2">
    <citation type="journal article" date="2016" name="Environ. Microbiol. Rep.">
        <title>Metagenomic evidence for the presence of phototrophic Gemmatimonadetes bacteria in diverse environments.</title>
        <authorList>
            <person name="Zeng Y."/>
            <person name="Baumbach J."/>
            <person name="Barbosa E.G."/>
            <person name="Azevedo V."/>
            <person name="Zhang C."/>
            <person name="Koblizek M."/>
        </authorList>
    </citation>
    <scope>NUCLEOTIDE SEQUENCE [LARGE SCALE GENOMIC DNA]</scope>
    <source>
        <strain evidence="6 7">AP64</strain>
    </source>
</reference>
<evidence type="ECO:0000256" key="4">
    <source>
        <dbReference type="ARBA" id="ARBA00022833"/>
    </source>
</evidence>
<dbReference type="eggNOG" id="COG5549">
    <property type="taxonomic scope" value="Bacteria"/>
</dbReference>
<evidence type="ECO:0000259" key="5">
    <source>
        <dbReference type="SMART" id="SM00235"/>
    </source>
</evidence>
<dbReference type="STRING" id="1379270.GEMMAAP_15270"/>
<dbReference type="RefSeq" id="WP_026848493.1">
    <property type="nucleotide sequence ID" value="NZ_CP011454.1"/>
</dbReference>
<dbReference type="SUPFAM" id="SSF55486">
    <property type="entry name" value="Metalloproteases ('zincins'), catalytic domain"/>
    <property type="match status" value="1"/>
</dbReference>
<evidence type="ECO:0000256" key="2">
    <source>
        <dbReference type="ARBA" id="ARBA00022723"/>
    </source>
</evidence>
<dbReference type="GO" id="GO:0008270">
    <property type="term" value="F:zinc ion binding"/>
    <property type="evidence" value="ECO:0007669"/>
    <property type="project" value="InterPro"/>
</dbReference>
<dbReference type="GO" id="GO:0006508">
    <property type="term" value="P:proteolysis"/>
    <property type="evidence" value="ECO:0007669"/>
    <property type="project" value="UniProtKB-KW"/>
</dbReference>